<dbReference type="KEGG" id="lcre:Pla8534_03380"/>
<evidence type="ECO:0000256" key="1">
    <source>
        <dbReference type="ARBA" id="ARBA00022801"/>
    </source>
</evidence>
<gene>
    <name evidence="4" type="primary">nlhH_1</name>
    <name evidence="4" type="ORF">Pla8534_03380</name>
</gene>
<dbReference type="InterPro" id="IPR050300">
    <property type="entry name" value="GDXG_lipolytic_enzyme"/>
</dbReference>
<name>A0A518DL87_9BACT</name>
<keyword evidence="5" id="KW-1185">Reference proteome</keyword>
<dbReference type="RefSeq" id="WP_145048674.1">
    <property type="nucleotide sequence ID" value="NZ_CP036433.1"/>
</dbReference>
<keyword evidence="1 4" id="KW-0378">Hydrolase</keyword>
<dbReference type="SUPFAM" id="SSF53474">
    <property type="entry name" value="alpha/beta-Hydrolases"/>
    <property type="match status" value="1"/>
</dbReference>
<feature type="chain" id="PRO_5021864919" evidence="2">
    <location>
        <begin position="34"/>
        <end position="321"/>
    </location>
</feature>
<organism evidence="4 5">
    <name type="scientific">Lignipirellula cremea</name>
    <dbReference type="NCBI Taxonomy" id="2528010"/>
    <lineage>
        <taxon>Bacteria</taxon>
        <taxon>Pseudomonadati</taxon>
        <taxon>Planctomycetota</taxon>
        <taxon>Planctomycetia</taxon>
        <taxon>Pirellulales</taxon>
        <taxon>Pirellulaceae</taxon>
        <taxon>Lignipirellula</taxon>
    </lineage>
</organism>
<feature type="signal peptide" evidence="2">
    <location>
        <begin position="1"/>
        <end position="33"/>
    </location>
</feature>
<proteinExistence type="predicted"/>
<accession>A0A518DL87</accession>
<dbReference type="OrthoDB" id="265201at2"/>
<dbReference type="PANTHER" id="PTHR48081">
    <property type="entry name" value="AB HYDROLASE SUPERFAMILY PROTEIN C4A8.06C"/>
    <property type="match status" value="1"/>
</dbReference>
<dbReference type="PROSITE" id="PS51257">
    <property type="entry name" value="PROKAR_LIPOPROTEIN"/>
    <property type="match status" value="1"/>
</dbReference>
<dbReference type="EC" id="3.1.1.1" evidence="4"/>
<evidence type="ECO:0000313" key="4">
    <source>
        <dbReference type="EMBL" id="QDU92590.1"/>
    </source>
</evidence>
<keyword evidence="2" id="KW-0732">Signal</keyword>
<reference evidence="4 5" key="1">
    <citation type="submission" date="2019-02" db="EMBL/GenBank/DDBJ databases">
        <title>Deep-cultivation of Planctomycetes and their phenomic and genomic characterization uncovers novel biology.</title>
        <authorList>
            <person name="Wiegand S."/>
            <person name="Jogler M."/>
            <person name="Boedeker C."/>
            <person name="Pinto D."/>
            <person name="Vollmers J."/>
            <person name="Rivas-Marin E."/>
            <person name="Kohn T."/>
            <person name="Peeters S.H."/>
            <person name="Heuer A."/>
            <person name="Rast P."/>
            <person name="Oberbeckmann S."/>
            <person name="Bunk B."/>
            <person name="Jeske O."/>
            <person name="Meyerdierks A."/>
            <person name="Storesund J.E."/>
            <person name="Kallscheuer N."/>
            <person name="Luecker S."/>
            <person name="Lage O.M."/>
            <person name="Pohl T."/>
            <person name="Merkel B.J."/>
            <person name="Hornburger P."/>
            <person name="Mueller R.-W."/>
            <person name="Bruemmer F."/>
            <person name="Labrenz M."/>
            <person name="Spormann A.M."/>
            <person name="Op den Camp H."/>
            <person name="Overmann J."/>
            <person name="Amann R."/>
            <person name="Jetten M.S.M."/>
            <person name="Mascher T."/>
            <person name="Medema M.H."/>
            <person name="Devos D.P."/>
            <person name="Kaster A.-K."/>
            <person name="Ovreas L."/>
            <person name="Rohde M."/>
            <person name="Galperin M.Y."/>
            <person name="Jogler C."/>
        </authorList>
    </citation>
    <scope>NUCLEOTIDE SEQUENCE [LARGE SCALE GENOMIC DNA]</scope>
    <source>
        <strain evidence="4 5">Pla85_3_4</strain>
    </source>
</reference>
<dbReference type="EMBL" id="CP036433">
    <property type="protein sequence ID" value="QDU92590.1"/>
    <property type="molecule type" value="Genomic_DNA"/>
</dbReference>
<dbReference type="GO" id="GO:0106435">
    <property type="term" value="F:carboxylesterase activity"/>
    <property type="evidence" value="ECO:0007669"/>
    <property type="project" value="UniProtKB-EC"/>
</dbReference>
<evidence type="ECO:0000259" key="3">
    <source>
        <dbReference type="Pfam" id="PF20434"/>
    </source>
</evidence>
<dbReference type="PANTHER" id="PTHR48081:SF13">
    <property type="entry name" value="ALPHA_BETA HYDROLASE"/>
    <property type="match status" value="1"/>
</dbReference>
<evidence type="ECO:0000256" key="2">
    <source>
        <dbReference type="SAM" id="SignalP"/>
    </source>
</evidence>
<dbReference type="Gene3D" id="3.40.50.1820">
    <property type="entry name" value="alpha/beta hydrolase"/>
    <property type="match status" value="1"/>
</dbReference>
<protein>
    <submittedName>
        <fullName evidence="4">Carboxylesterase NlhH</fullName>
        <ecNumber evidence="4">3.1.1.1</ecNumber>
    </submittedName>
</protein>
<feature type="domain" description="BD-FAE-like" evidence="3">
    <location>
        <begin position="72"/>
        <end position="269"/>
    </location>
</feature>
<sequence length="321" mass="34526" precursor="true">MTRIPQGRSLPRARRNLFVLPVVLACLAGAATAEETKAPGKAPEAALVEQRGEIAIHRDIEYAQVGGHSLKLDLYLPTSAKEKPPLVLFFHGGSWKAGSKKSCQVTWLAEHGYAVASVDYRLTKTAKFPALIHDCKGAIRFLRAHADHYGYAAERVAVAGSSAGGHLAALVATSGGVEELEGNVGGNLDQSSRVQAGLVMYGPTDLYYNATVEQERCDQPQCPLYQLLGGKPSELLEAAKLASATTHVSKDDPPIILLYGSADKSLVKPLHGQRLKDCYNELGLDATYQLIEGAGHGGPQYRDETRTRMILDLLGSQLRGE</sequence>
<dbReference type="Proteomes" id="UP000317648">
    <property type="component" value="Chromosome"/>
</dbReference>
<dbReference type="Pfam" id="PF20434">
    <property type="entry name" value="BD-FAE"/>
    <property type="match status" value="1"/>
</dbReference>
<dbReference type="AlphaFoldDB" id="A0A518DL87"/>
<evidence type="ECO:0000313" key="5">
    <source>
        <dbReference type="Proteomes" id="UP000317648"/>
    </source>
</evidence>
<dbReference type="InterPro" id="IPR029058">
    <property type="entry name" value="AB_hydrolase_fold"/>
</dbReference>
<dbReference type="InterPro" id="IPR049492">
    <property type="entry name" value="BD-FAE-like_dom"/>
</dbReference>